<dbReference type="Ensembl" id="ENSPKIT00000002288.1">
    <property type="protein sequence ID" value="ENSPKIP00000021647.1"/>
    <property type="gene ID" value="ENSPKIG00000005967.1"/>
</dbReference>
<feature type="coiled-coil region" evidence="1">
    <location>
        <begin position="1151"/>
        <end position="1188"/>
    </location>
</feature>
<feature type="coiled-coil region" evidence="1">
    <location>
        <begin position="260"/>
        <end position="322"/>
    </location>
</feature>
<evidence type="ECO:0000256" key="1">
    <source>
        <dbReference type="SAM" id="Coils"/>
    </source>
</evidence>
<sequence length="1300" mass="147173">MDKNHVLTFEKRSAEVSGAEACTVVHRPATTNVQVLLHRFKTLYEEQLERLESLERRSGDREEVLRKKVQILRSYVNDLCDQNQILVWTVEDLETEANDKLAVLQAKIGSSDQAITLSGREDSVVILRSKRGSHHNAGMEEQSQIADGDIRAGMSRAELRISRRDGRAAQNKLQEAVGTLGGETAAVEEVRGQAPLESCGRLAEEELTAQINEGGESARHLQLDVTSAKATQESLKRTLTMKERFNTGPSPECADASWALECRRNKLQESESKVNSLDLEVCLLKSKLQEKTEQSQQLQDQIVKQQEALSRATETLRNTKKAAGSKISKRDNKLGLLQKKLLDVQKQYSECNNALLLREDLLQKLKEETVQLTAQIKEQSQDISRLSGEKTTLEQEMTVVMEKQRTARQEVSSRDQVILQLKMTLKATEEKLQDTEREVQEGDELAKRKSIEAILLIQQQRDFQKELGDTKAAAKGHESASAIFRQKYQAAVEKVQLLEGQLAGLEEEVRYSKVQACQAQEKVSGLTAEILSLERRYSEKCGHAENSAEAIDQLAEELQSTQEALKVSRDRISECEQLIGRLGRRVHMRQEELLEREKASLDLHSDLASYRLSHSHSNEEYGALQQQCDLLRKDLESLQRQYREQGERAVGLERDIQALKADTMNRGAELQRREDENRNLEHTLQSLHLDAASAHQDHKVALARLEQEVAQLERDLADSRRTCAQKDQALRVRADLLKRCEADRIQAREAFKSKELERQALERTLADLRREAQTWEEERSQREQENLSLRAEVKQLEQQMRELHRQHRQSVQALAGHKEQTTLLEASLSAMREQLSIRTAEAVRQEQGSRQARVELRSAEGRARIATEELARLKQMVQKLQADSTSGKQLLPQAQQEILEGQRKADKEPLRVTQQPNDGGSHILVPVDDPKKIQDKQGSPLESEGRLEVSSVSLAPGDMQRKHPSQEEVENLKMEQCALKEKLAAVSAELEAQQEATKAARMETTHLQRDCEQLAGNLSIWIDKQRNARKSLAAKIKEQNSLLSFISMEKDHLRETKDAMEVELEKLKATSNEKQREIEHLKAVDSHSTNQQALLNQLRGHLEVDESKTVSLVTQNLSRMEDMQSKLKASMESIFLLNQQAGSHPTGSLHLDQLSALSLENADQRKQLEEEQTQRKQLERRLKSAGHLTLRASPQRFPLCQLAPPCTEPGPPDPAAISHRPPTPRRGPFLTAEWEPTGNLTRADPGEAPDKSYWIRRVGELSVQLQESSEFWSEKMSQLAAEIEAVRGAAMEKNQSKNNN</sequence>
<evidence type="ECO:0000256" key="2">
    <source>
        <dbReference type="SAM" id="MobiDB-lite"/>
    </source>
</evidence>
<dbReference type="PANTHER" id="PTHR18881">
    <property type="entry name" value="POLYAMINE-MODULATED FACTOR 1-BINDING PROTEIN 1-RELATED"/>
    <property type="match status" value="1"/>
</dbReference>
<dbReference type="Proteomes" id="UP000261540">
    <property type="component" value="Unplaced"/>
</dbReference>
<dbReference type="InterPro" id="IPR037391">
    <property type="entry name" value="PMF1-bd"/>
</dbReference>
<accession>A0A3B3RSY0</accession>
<keyword evidence="1" id="KW-0175">Coiled coil</keyword>
<feature type="compositionally biased region" description="Basic and acidic residues" evidence="2">
    <location>
        <begin position="959"/>
        <end position="968"/>
    </location>
</feature>
<evidence type="ECO:0000313" key="3">
    <source>
        <dbReference type="Ensembl" id="ENSPKIP00000021647.1"/>
    </source>
</evidence>
<reference evidence="3" key="1">
    <citation type="submission" date="2025-08" db="UniProtKB">
        <authorList>
            <consortium name="Ensembl"/>
        </authorList>
    </citation>
    <scope>IDENTIFICATION</scope>
</reference>
<dbReference type="GO" id="GO:0007283">
    <property type="term" value="P:spermatogenesis"/>
    <property type="evidence" value="ECO:0007669"/>
    <property type="project" value="TreeGrafter"/>
</dbReference>
<dbReference type="KEGG" id="pki:111849520"/>
<evidence type="ECO:0000313" key="4">
    <source>
        <dbReference type="Proteomes" id="UP000261540"/>
    </source>
</evidence>
<feature type="region of interest" description="Disordered" evidence="2">
    <location>
        <begin position="902"/>
        <end position="968"/>
    </location>
</feature>
<feature type="region of interest" description="Disordered" evidence="2">
    <location>
        <begin position="1229"/>
        <end position="1250"/>
    </location>
</feature>
<proteinExistence type="predicted"/>
<protein>
    <submittedName>
        <fullName evidence="3">Polyamine-modulated factor 1-binding protein 1-like</fullName>
    </submittedName>
</protein>
<name>A0A3B3RSY0_9TELE</name>
<keyword evidence="4" id="KW-1185">Reference proteome</keyword>
<dbReference type="STRING" id="1676925.ENSPKIP00000021647"/>
<feature type="coiled-coil region" evidence="1">
    <location>
        <begin position="621"/>
        <end position="813"/>
    </location>
</feature>
<reference evidence="3" key="2">
    <citation type="submission" date="2025-09" db="UniProtKB">
        <authorList>
            <consortium name="Ensembl"/>
        </authorList>
    </citation>
    <scope>IDENTIFICATION</scope>
</reference>
<feature type="coiled-coil region" evidence="1">
    <location>
        <begin position="544"/>
        <end position="571"/>
    </location>
</feature>
<dbReference type="GeneTree" id="ENSGT00990000205760"/>
<organism evidence="3 4">
    <name type="scientific">Paramormyrops kingsleyae</name>
    <dbReference type="NCBI Taxonomy" id="1676925"/>
    <lineage>
        <taxon>Eukaryota</taxon>
        <taxon>Metazoa</taxon>
        <taxon>Chordata</taxon>
        <taxon>Craniata</taxon>
        <taxon>Vertebrata</taxon>
        <taxon>Euteleostomi</taxon>
        <taxon>Actinopterygii</taxon>
        <taxon>Neopterygii</taxon>
        <taxon>Teleostei</taxon>
        <taxon>Osteoglossocephala</taxon>
        <taxon>Osteoglossomorpha</taxon>
        <taxon>Osteoglossiformes</taxon>
        <taxon>Mormyridae</taxon>
        <taxon>Paramormyrops</taxon>
    </lineage>
</organism>
<dbReference type="OrthoDB" id="6350415at2759"/>
<dbReference type="PANTHER" id="PTHR18881:SF3">
    <property type="entry name" value="POLYAMINE-MODULATED FACTOR 1-BINDING PROTEIN 1"/>
    <property type="match status" value="1"/>
</dbReference>
<feature type="coiled-coil region" evidence="1">
    <location>
        <begin position="856"/>
        <end position="883"/>
    </location>
</feature>
<feature type="coiled-coil region" evidence="1">
    <location>
        <begin position="362"/>
        <end position="445"/>
    </location>
</feature>
<feature type="coiled-coil region" evidence="1">
    <location>
        <begin position="1050"/>
        <end position="1084"/>
    </location>
</feature>